<keyword evidence="2" id="KW-1185">Reference proteome</keyword>
<sequence>MADAGDKGRAYMGTIGEPCQRYLTRSVRRQEFWLYCDLADGHGGPHKHANGTTWTSEGAWG</sequence>
<dbReference type="KEGG" id="vg:28800232"/>
<proteinExistence type="predicted"/>
<organism evidence="1 2">
    <name type="scientific">Gordonia phage Vendetta</name>
    <dbReference type="NCBI Taxonomy" id="1838082"/>
    <lineage>
        <taxon>Viruses</taxon>
        <taxon>Duplodnaviria</taxon>
        <taxon>Heunggongvirae</taxon>
        <taxon>Uroviricota</taxon>
        <taxon>Caudoviricetes</taxon>
        <taxon>Ruthgordonvirinae</taxon>
        <taxon>Vendettavirus</taxon>
        <taxon>Vendettavirus vendetta</taxon>
    </lineage>
</organism>
<gene>
    <name evidence="1" type="primary">58</name>
    <name evidence="1" type="ORF">PBI_VENDETTA_58</name>
</gene>
<dbReference type="EMBL" id="KU998237">
    <property type="protein sequence ID" value="ANA85605.1"/>
    <property type="molecule type" value="Genomic_DNA"/>
</dbReference>
<evidence type="ECO:0000313" key="1">
    <source>
        <dbReference type="EMBL" id="ANA85605.1"/>
    </source>
</evidence>
<reference evidence="1 2" key="1">
    <citation type="submission" date="2016-03" db="EMBL/GenBank/DDBJ databases">
        <authorList>
            <person name="Stanton A.J."/>
            <person name="Montgomery M.T."/>
            <person name="Guerrero C.A."/>
            <person name="Mavrich T.N."/>
            <person name="Pope W.H."/>
            <person name="Garlena R.A."/>
            <person name="Russell D.A."/>
            <person name="Jacobs-Sera D."/>
            <person name="Hendrix R.W."/>
            <person name="Hatfull G.F."/>
        </authorList>
    </citation>
    <scope>NUCLEOTIDE SEQUENCE [LARGE SCALE GENOMIC DNA]</scope>
</reference>
<evidence type="ECO:0000313" key="2">
    <source>
        <dbReference type="Proteomes" id="UP000202306"/>
    </source>
</evidence>
<dbReference type="OrthoDB" id="39782at10239"/>
<name>A0A160DD50_9CAUD</name>
<dbReference type="Proteomes" id="UP000202306">
    <property type="component" value="Segment"/>
</dbReference>
<protein>
    <submittedName>
        <fullName evidence="1">Uncharacterized protein</fullName>
    </submittedName>
</protein>
<dbReference type="RefSeq" id="YP_009273990.1">
    <property type="nucleotide sequence ID" value="NC_030911.1"/>
</dbReference>
<dbReference type="GeneID" id="28800232"/>
<accession>A0A160DD50</accession>